<proteinExistence type="predicted"/>
<comment type="caution">
    <text evidence="1">The sequence shown here is derived from an EMBL/GenBank/DDBJ whole genome shotgun (WGS) entry which is preliminary data.</text>
</comment>
<sequence length="122" mass="14441">MYDPRSSRSSHRYSQWDGRSFYLPDRRSVDNQDFNTARDFGNMSRREREVWRRARDRIIDPYTMPRQRAGAYATMGNSYAGEDARDRRRRHNTGVNGIADYMARMNLNGCETRSRHSGRGVR</sequence>
<keyword evidence="2" id="KW-1185">Reference proteome</keyword>
<gene>
    <name evidence="1" type="ORF">E8E12_002815</name>
</gene>
<protein>
    <submittedName>
        <fullName evidence="1">Uncharacterized protein</fullName>
    </submittedName>
</protein>
<dbReference type="OrthoDB" id="10368010at2759"/>
<dbReference type="Proteomes" id="UP000758155">
    <property type="component" value="Unassembled WGS sequence"/>
</dbReference>
<evidence type="ECO:0000313" key="2">
    <source>
        <dbReference type="Proteomes" id="UP000758155"/>
    </source>
</evidence>
<organism evidence="1 2">
    <name type="scientific">Didymella heteroderae</name>
    <dbReference type="NCBI Taxonomy" id="1769908"/>
    <lineage>
        <taxon>Eukaryota</taxon>
        <taxon>Fungi</taxon>
        <taxon>Dikarya</taxon>
        <taxon>Ascomycota</taxon>
        <taxon>Pezizomycotina</taxon>
        <taxon>Dothideomycetes</taxon>
        <taxon>Pleosporomycetidae</taxon>
        <taxon>Pleosporales</taxon>
        <taxon>Pleosporineae</taxon>
        <taxon>Didymellaceae</taxon>
        <taxon>Didymella</taxon>
    </lineage>
</organism>
<reference evidence="1" key="1">
    <citation type="submission" date="2019-04" db="EMBL/GenBank/DDBJ databases">
        <title>Sequencing of skin fungus with MAO and IRED activity.</title>
        <authorList>
            <person name="Marsaioli A.J."/>
            <person name="Bonatto J.M.C."/>
            <person name="Reis Junior O."/>
        </authorList>
    </citation>
    <scope>NUCLEOTIDE SEQUENCE</scope>
    <source>
        <strain evidence="1">28M1</strain>
    </source>
</reference>
<name>A0A9P5BWS5_9PLEO</name>
<accession>A0A9P5BWS5</accession>
<dbReference type="AlphaFoldDB" id="A0A9P5BWS5"/>
<evidence type="ECO:0000313" key="1">
    <source>
        <dbReference type="EMBL" id="KAF3033427.1"/>
    </source>
</evidence>
<dbReference type="EMBL" id="SWKV01000081">
    <property type="protein sequence ID" value="KAF3033427.1"/>
    <property type="molecule type" value="Genomic_DNA"/>
</dbReference>